<reference evidence="3 4" key="1">
    <citation type="submission" date="2023-01" db="EMBL/GenBank/DDBJ databases">
        <title>Analysis of 21 Apiospora genomes using comparative genomics revels a genus with tremendous synthesis potential of carbohydrate active enzymes and secondary metabolites.</title>
        <authorList>
            <person name="Sorensen T."/>
        </authorList>
    </citation>
    <scope>NUCLEOTIDE SEQUENCE [LARGE SCALE GENOMIC DNA]</scope>
    <source>
        <strain evidence="3 4">CBS 20057</strain>
    </source>
</reference>
<accession>A0ABR1R8P2</accession>
<dbReference type="Gene3D" id="3.40.50.1820">
    <property type="entry name" value="alpha/beta hydrolase"/>
    <property type="match status" value="2"/>
</dbReference>
<dbReference type="SUPFAM" id="SSF53474">
    <property type="entry name" value="alpha/beta-Hydrolases"/>
    <property type="match status" value="1"/>
</dbReference>
<feature type="chain" id="PRO_5046931894" evidence="1">
    <location>
        <begin position="23"/>
        <end position="556"/>
    </location>
</feature>
<dbReference type="PANTHER" id="PTHR11559">
    <property type="entry name" value="CARBOXYLESTERASE"/>
    <property type="match status" value="1"/>
</dbReference>
<protein>
    <submittedName>
        <fullName evidence="3">Alpha/beta-hydrolase</fullName>
    </submittedName>
</protein>
<dbReference type="InterPro" id="IPR050309">
    <property type="entry name" value="Type-B_Carboxylest/Lipase"/>
</dbReference>
<evidence type="ECO:0000313" key="4">
    <source>
        <dbReference type="Proteomes" id="UP001396898"/>
    </source>
</evidence>
<dbReference type="PROSITE" id="PS00941">
    <property type="entry name" value="CARBOXYLESTERASE_B_2"/>
    <property type="match status" value="1"/>
</dbReference>
<dbReference type="InterPro" id="IPR019819">
    <property type="entry name" value="Carboxylesterase_B_CS"/>
</dbReference>
<dbReference type="Proteomes" id="UP001396898">
    <property type="component" value="Unassembled WGS sequence"/>
</dbReference>
<sequence length="556" mass="59074">MRAQTIPLALLGAALNLVGCNAQSGPVTIANGTLTGVEDSASGVQKFLGIPYAQPPFGDLRLRQAKPLTTSFGTLAADAFGSSCHASRSQPNASEDCLTLNIWRPTGKEGVATGPLPVLVWLYGGGLTAGYTADPRFEGTNLVRISTEIQKPVILVSINYRLGPLGFLNGNQMAELGLLNIGMLDQRLALHWIQENIAAFGARARYPSTPHMMAYGGRDDGLFRGGIMESGGAFPLQLPNATTFQQTFDSLLTNTSCSTTLSANATAVEQLDCIRALPIDVFQASVGSNTGQSIDGDFTRTSIQLALPAGKYLNVPAIVGTNTDEGTNSAPKGINTTEQLFEPLVPVQLTTVKTLVAEGYFRPQRLPNATVSKLLDLYPTDPRLGCPYNTGTTKLTSGALDKQACSIFGDLVMIGPARQFARTLAADGVPVYRYRFNQPPAGGTAARGISTGVEQAYVFSNFAAGASPSAWDRALAYEVTSAWVSFAHDLDPNPGGIRVADVGNPLEDSTLPNWPEYGNEANSIVFNGQGSWVEKETYRDEGVQYIIKNVLPDGAL</sequence>
<proteinExistence type="predicted"/>
<dbReference type="InterPro" id="IPR029058">
    <property type="entry name" value="AB_hydrolase_fold"/>
</dbReference>
<dbReference type="Pfam" id="PF00135">
    <property type="entry name" value="COesterase"/>
    <property type="match status" value="2"/>
</dbReference>
<keyword evidence="4" id="KW-1185">Reference proteome</keyword>
<gene>
    <name evidence="3" type="ORF">PG991_014376</name>
</gene>
<dbReference type="InterPro" id="IPR002018">
    <property type="entry name" value="CarbesteraseB"/>
</dbReference>
<keyword evidence="1" id="KW-0732">Signal</keyword>
<feature type="domain" description="Carboxylesterase type B" evidence="2">
    <location>
        <begin position="27"/>
        <end position="202"/>
    </location>
</feature>
<comment type="caution">
    <text evidence="3">The sequence shown here is derived from an EMBL/GenBank/DDBJ whole genome shotgun (WGS) entry which is preliminary data.</text>
</comment>
<evidence type="ECO:0000313" key="3">
    <source>
        <dbReference type="EMBL" id="KAK8002154.1"/>
    </source>
</evidence>
<name>A0ABR1R8P2_9PEZI</name>
<dbReference type="EMBL" id="JAQQWI010000018">
    <property type="protein sequence ID" value="KAK8002154.1"/>
    <property type="molecule type" value="Genomic_DNA"/>
</dbReference>
<evidence type="ECO:0000256" key="1">
    <source>
        <dbReference type="SAM" id="SignalP"/>
    </source>
</evidence>
<feature type="signal peptide" evidence="1">
    <location>
        <begin position="1"/>
        <end position="22"/>
    </location>
</feature>
<evidence type="ECO:0000259" key="2">
    <source>
        <dbReference type="Pfam" id="PF00135"/>
    </source>
</evidence>
<feature type="domain" description="Carboxylesterase type B" evidence="2">
    <location>
        <begin position="220"/>
        <end position="524"/>
    </location>
</feature>
<organism evidence="3 4">
    <name type="scientific">Apiospora marii</name>
    <dbReference type="NCBI Taxonomy" id="335849"/>
    <lineage>
        <taxon>Eukaryota</taxon>
        <taxon>Fungi</taxon>
        <taxon>Dikarya</taxon>
        <taxon>Ascomycota</taxon>
        <taxon>Pezizomycotina</taxon>
        <taxon>Sordariomycetes</taxon>
        <taxon>Xylariomycetidae</taxon>
        <taxon>Amphisphaeriales</taxon>
        <taxon>Apiosporaceae</taxon>
        <taxon>Apiospora</taxon>
    </lineage>
</organism>